<dbReference type="PANTHER" id="PTHR22807">
    <property type="entry name" value="NOP2 YEAST -RELATED NOL1/NOP2/FMU SUN DOMAIN-CONTAINING"/>
    <property type="match status" value="1"/>
</dbReference>
<dbReference type="InterPro" id="IPR049560">
    <property type="entry name" value="MeTrfase_RsmB-F_NOP2_cat"/>
</dbReference>
<accession>A0A6J6CJW6</accession>
<dbReference type="EMBL" id="CAEZTB010000020">
    <property type="protein sequence ID" value="CAB4551671.1"/>
    <property type="molecule type" value="Genomic_DNA"/>
</dbReference>
<protein>
    <submittedName>
        <fullName evidence="6">Unannotated protein</fullName>
    </submittedName>
</protein>
<dbReference type="InterPro" id="IPR006027">
    <property type="entry name" value="NusB_RsmB_TIM44"/>
</dbReference>
<evidence type="ECO:0000259" key="5">
    <source>
        <dbReference type="PROSITE" id="PS51686"/>
    </source>
</evidence>
<dbReference type="GO" id="GO:0006355">
    <property type="term" value="P:regulation of DNA-templated transcription"/>
    <property type="evidence" value="ECO:0007669"/>
    <property type="project" value="InterPro"/>
</dbReference>
<dbReference type="InterPro" id="IPR001678">
    <property type="entry name" value="MeTrfase_RsmB-F_NOP2_dom"/>
</dbReference>
<dbReference type="PROSITE" id="PS51686">
    <property type="entry name" value="SAM_MT_RSMB_NOP"/>
    <property type="match status" value="1"/>
</dbReference>
<dbReference type="InterPro" id="IPR035926">
    <property type="entry name" value="NusB-like_sf"/>
</dbReference>
<feature type="domain" description="SAM-dependent MTase RsmB/NOP-type" evidence="5">
    <location>
        <begin position="150"/>
        <end position="446"/>
    </location>
</feature>
<evidence type="ECO:0000256" key="2">
    <source>
        <dbReference type="ARBA" id="ARBA00022679"/>
    </source>
</evidence>
<evidence type="ECO:0000256" key="4">
    <source>
        <dbReference type="ARBA" id="ARBA00022884"/>
    </source>
</evidence>
<dbReference type="Gene3D" id="1.10.940.10">
    <property type="entry name" value="NusB-like"/>
    <property type="match status" value="1"/>
</dbReference>
<dbReference type="Pfam" id="PF01189">
    <property type="entry name" value="Methyltr_RsmB-F"/>
    <property type="match status" value="1"/>
</dbReference>
<dbReference type="Pfam" id="PF01029">
    <property type="entry name" value="NusB"/>
    <property type="match status" value="1"/>
</dbReference>
<dbReference type="InterPro" id="IPR023267">
    <property type="entry name" value="RCMT"/>
</dbReference>
<keyword evidence="4" id="KW-0694">RNA-binding</keyword>
<keyword evidence="3" id="KW-0949">S-adenosyl-L-methionine</keyword>
<evidence type="ECO:0000313" key="6">
    <source>
        <dbReference type="EMBL" id="CAB4551671.1"/>
    </source>
</evidence>
<name>A0A6J6CJW6_9ZZZZ</name>
<dbReference type="GO" id="GO:0008173">
    <property type="term" value="F:RNA methyltransferase activity"/>
    <property type="evidence" value="ECO:0007669"/>
    <property type="project" value="InterPro"/>
</dbReference>
<dbReference type="GO" id="GO:0003723">
    <property type="term" value="F:RNA binding"/>
    <property type="evidence" value="ECO:0007669"/>
    <property type="project" value="UniProtKB-KW"/>
</dbReference>
<keyword evidence="1" id="KW-0489">Methyltransferase</keyword>
<sequence>MRQIAFELLRRVSEDDSYANLLLPKMLAEAKVDSRDAGFIQELSFGTLRNKLLYERIIEVASTREARSIDPNALIVLLLGAHQLLSMRVPVHAAINETVNLAKAKASKSVVGFVNAVLRRISEKSKQQWVEIVTRETESADDALSITHSHPLWIVRSLKAALESRGLAASLEELLIADNVPAKVSIVALPGFSSVENLSQYGEPGLASPISIELSVSPGTVPEIQQGFARVQDQGSQLAVSALVESQVLTKDSLWLDVCAGPGGKAALMSAIATQRGIEFRANELSEHRARLVAQALRPITDSRVSVGDGRDIGSNGEMYSRILLDAPCTGLGALRRRPEARWRKNSSDLADLSKLQRELFSASWDALLPGGVLAYVTCSPHLSETTALVTWAESKFGGNLELLPANHVQNQINPNLHLDESYKSAQLWPHLNGTDAMFIALFRKKVNS</sequence>
<dbReference type="GO" id="GO:0001510">
    <property type="term" value="P:RNA methylation"/>
    <property type="evidence" value="ECO:0007669"/>
    <property type="project" value="InterPro"/>
</dbReference>
<dbReference type="SUPFAM" id="SSF53335">
    <property type="entry name" value="S-adenosyl-L-methionine-dependent methyltransferases"/>
    <property type="match status" value="1"/>
</dbReference>
<organism evidence="6">
    <name type="scientific">freshwater metagenome</name>
    <dbReference type="NCBI Taxonomy" id="449393"/>
    <lineage>
        <taxon>unclassified sequences</taxon>
        <taxon>metagenomes</taxon>
        <taxon>ecological metagenomes</taxon>
    </lineage>
</organism>
<dbReference type="AlphaFoldDB" id="A0A6J6CJW6"/>
<dbReference type="PRINTS" id="PR02008">
    <property type="entry name" value="RCMTFAMILY"/>
</dbReference>
<evidence type="ECO:0000256" key="3">
    <source>
        <dbReference type="ARBA" id="ARBA00022691"/>
    </source>
</evidence>
<dbReference type="PANTHER" id="PTHR22807:SF53">
    <property type="entry name" value="RIBOSOMAL RNA SMALL SUBUNIT METHYLTRANSFERASE B-RELATED"/>
    <property type="match status" value="1"/>
</dbReference>
<keyword evidence="2" id="KW-0808">Transferase</keyword>
<reference evidence="6" key="1">
    <citation type="submission" date="2020-05" db="EMBL/GenBank/DDBJ databases">
        <authorList>
            <person name="Chiriac C."/>
            <person name="Salcher M."/>
            <person name="Ghai R."/>
            <person name="Kavagutti S V."/>
        </authorList>
    </citation>
    <scope>NUCLEOTIDE SEQUENCE</scope>
</reference>
<dbReference type="SUPFAM" id="SSF48013">
    <property type="entry name" value="NusB-like"/>
    <property type="match status" value="1"/>
</dbReference>
<evidence type="ECO:0000256" key="1">
    <source>
        <dbReference type="ARBA" id="ARBA00022603"/>
    </source>
</evidence>
<dbReference type="CDD" id="cd02440">
    <property type="entry name" value="AdoMet_MTases"/>
    <property type="match status" value="1"/>
</dbReference>
<proteinExistence type="predicted"/>
<dbReference type="Gene3D" id="3.40.50.150">
    <property type="entry name" value="Vaccinia Virus protein VP39"/>
    <property type="match status" value="1"/>
</dbReference>
<gene>
    <name evidence="6" type="ORF">UFOPK1581_00217</name>
</gene>
<dbReference type="InterPro" id="IPR029063">
    <property type="entry name" value="SAM-dependent_MTases_sf"/>
</dbReference>